<evidence type="ECO:0000256" key="1">
    <source>
        <dbReference type="SAM" id="Phobius"/>
    </source>
</evidence>
<feature type="transmembrane region" description="Helical" evidence="1">
    <location>
        <begin position="204"/>
        <end position="223"/>
    </location>
</feature>
<feature type="transmembrane region" description="Helical" evidence="1">
    <location>
        <begin position="115"/>
        <end position="132"/>
    </location>
</feature>
<keyword evidence="3" id="KW-1185">Reference proteome</keyword>
<keyword evidence="1" id="KW-0812">Transmembrane</keyword>
<dbReference type="Proteomes" id="UP000292262">
    <property type="component" value="Unassembled WGS sequence"/>
</dbReference>
<dbReference type="RefSeq" id="WP_130285059.1">
    <property type="nucleotide sequence ID" value="NZ_SGXE01000001.1"/>
</dbReference>
<organism evidence="2 3">
    <name type="scientific">Aquimarina brevivitae</name>
    <dbReference type="NCBI Taxonomy" id="323412"/>
    <lineage>
        <taxon>Bacteria</taxon>
        <taxon>Pseudomonadati</taxon>
        <taxon>Bacteroidota</taxon>
        <taxon>Flavobacteriia</taxon>
        <taxon>Flavobacteriales</taxon>
        <taxon>Flavobacteriaceae</taxon>
        <taxon>Aquimarina</taxon>
    </lineage>
</organism>
<reference evidence="2 3" key="1">
    <citation type="submission" date="2019-02" db="EMBL/GenBank/DDBJ databases">
        <title>Genomic Encyclopedia of Type Strains, Phase IV (KMG-IV): sequencing the most valuable type-strain genomes for metagenomic binning, comparative biology and taxonomic classification.</title>
        <authorList>
            <person name="Goeker M."/>
        </authorList>
    </citation>
    <scope>NUCLEOTIDE SEQUENCE [LARGE SCALE GENOMIC DNA]</scope>
    <source>
        <strain evidence="2 3">DSM 17196</strain>
    </source>
</reference>
<dbReference type="OrthoDB" id="946254at2"/>
<keyword evidence="1" id="KW-0472">Membrane</keyword>
<feature type="transmembrane region" description="Helical" evidence="1">
    <location>
        <begin position="60"/>
        <end position="81"/>
    </location>
</feature>
<gene>
    <name evidence="2" type="ORF">EV197_0414</name>
</gene>
<comment type="caution">
    <text evidence="2">The sequence shown here is derived from an EMBL/GenBank/DDBJ whole genome shotgun (WGS) entry which is preliminary data.</text>
</comment>
<keyword evidence="1" id="KW-1133">Transmembrane helix</keyword>
<dbReference type="EMBL" id="SGXE01000001">
    <property type="protein sequence ID" value="RZS99205.1"/>
    <property type="molecule type" value="Genomic_DNA"/>
</dbReference>
<evidence type="ECO:0000313" key="2">
    <source>
        <dbReference type="EMBL" id="RZS99205.1"/>
    </source>
</evidence>
<name>A0A4Q7PFT9_9FLAO</name>
<proteinExistence type="predicted"/>
<dbReference type="AlphaFoldDB" id="A0A4Q7PFT9"/>
<feature type="transmembrane region" description="Helical" evidence="1">
    <location>
        <begin position="144"/>
        <end position="163"/>
    </location>
</feature>
<accession>A0A4Q7PFT9</accession>
<feature type="transmembrane region" description="Helical" evidence="1">
    <location>
        <begin position="87"/>
        <end position="108"/>
    </location>
</feature>
<feature type="transmembrane region" description="Helical" evidence="1">
    <location>
        <begin position="170"/>
        <end position="189"/>
    </location>
</feature>
<protein>
    <submittedName>
        <fullName evidence="2">Hemolysin III</fullName>
    </submittedName>
</protein>
<evidence type="ECO:0000313" key="3">
    <source>
        <dbReference type="Proteomes" id="UP000292262"/>
    </source>
</evidence>
<sequence length="234" mass="26952">MKVIFLINDLVAPNDSGPIYKETDMGRLPVEPFNTFSNLFFLGIILYFSIKLYKELKDHTFIALCLPVMLISLVGGMTYHGTRSHQFWLYLDWVPIMLLCAAVVIYFITKLTPIWWKRLLAIGLILSISFAIRNLPFPKGLRISIGYVVTALTVLVPIVTYLVYTKGKNLKWVVAAFVIFGVAILFRSVDKITDLELFYMGTHWLWHLFGGLAVFCLMQYIYLDNLKRKPLDKN</sequence>
<feature type="transmembrane region" description="Helical" evidence="1">
    <location>
        <begin position="35"/>
        <end position="53"/>
    </location>
</feature>